<evidence type="ECO:0000256" key="3">
    <source>
        <dbReference type="ARBA" id="ARBA00022989"/>
    </source>
</evidence>
<comment type="subcellular location">
    <subcellularLocation>
        <location evidence="1">Membrane</location>
        <topology evidence="1">Multi-pass membrane protein</topology>
    </subcellularLocation>
</comment>
<protein>
    <submittedName>
        <fullName evidence="8">DUF887-domain-containing protein</fullName>
    </submittedName>
</protein>
<feature type="transmembrane region" description="Helical" evidence="6">
    <location>
        <begin position="70"/>
        <end position="88"/>
    </location>
</feature>
<reference evidence="8" key="1">
    <citation type="journal article" date="2020" name="New Phytol.">
        <title>Comparative genomics reveals dynamic genome evolution in host specialist ectomycorrhizal fungi.</title>
        <authorList>
            <person name="Lofgren L.A."/>
            <person name="Nguyen N.H."/>
            <person name="Vilgalys R."/>
            <person name="Ruytinx J."/>
            <person name="Liao H.L."/>
            <person name="Branco S."/>
            <person name="Kuo A."/>
            <person name="LaButti K."/>
            <person name="Lipzen A."/>
            <person name="Andreopoulos W."/>
            <person name="Pangilinan J."/>
            <person name="Riley R."/>
            <person name="Hundley H."/>
            <person name="Na H."/>
            <person name="Barry K."/>
            <person name="Grigoriev I.V."/>
            <person name="Stajich J.E."/>
            <person name="Kennedy P.G."/>
        </authorList>
    </citation>
    <scope>NUCLEOTIDE SEQUENCE</scope>
    <source>
        <strain evidence="8">S12</strain>
    </source>
</reference>
<feature type="transmembrane region" description="Helical" evidence="6">
    <location>
        <begin position="171"/>
        <end position="194"/>
    </location>
</feature>
<proteinExistence type="predicted"/>
<evidence type="ECO:0000259" key="7">
    <source>
        <dbReference type="PROSITE" id="PS50922"/>
    </source>
</evidence>
<keyword evidence="2 5" id="KW-0812">Transmembrane</keyword>
<dbReference type="Proteomes" id="UP000719766">
    <property type="component" value="Unassembled WGS sequence"/>
</dbReference>
<evidence type="ECO:0000256" key="6">
    <source>
        <dbReference type="SAM" id="Phobius"/>
    </source>
</evidence>
<feature type="transmembrane region" description="Helical" evidence="6">
    <location>
        <begin position="206"/>
        <end position="226"/>
    </location>
</feature>
<evidence type="ECO:0000256" key="5">
    <source>
        <dbReference type="PROSITE-ProRule" id="PRU00205"/>
    </source>
</evidence>
<evidence type="ECO:0000256" key="4">
    <source>
        <dbReference type="ARBA" id="ARBA00023136"/>
    </source>
</evidence>
<evidence type="ECO:0000256" key="2">
    <source>
        <dbReference type="ARBA" id="ARBA00022692"/>
    </source>
</evidence>
<dbReference type="GO" id="GO:0055088">
    <property type="term" value="P:lipid homeostasis"/>
    <property type="evidence" value="ECO:0007669"/>
    <property type="project" value="TreeGrafter"/>
</dbReference>
<dbReference type="GeneID" id="64605391"/>
<dbReference type="InterPro" id="IPR006634">
    <property type="entry name" value="TLC-dom"/>
</dbReference>
<dbReference type="RefSeq" id="XP_041156508.1">
    <property type="nucleotide sequence ID" value="XM_041311627.1"/>
</dbReference>
<feature type="transmembrane region" description="Helical" evidence="6">
    <location>
        <begin position="140"/>
        <end position="165"/>
    </location>
</feature>
<name>A0A9P7AH48_9AGAM</name>
<evidence type="ECO:0000256" key="1">
    <source>
        <dbReference type="ARBA" id="ARBA00004141"/>
    </source>
</evidence>
<dbReference type="GO" id="GO:0005783">
    <property type="term" value="C:endoplasmic reticulum"/>
    <property type="evidence" value="ECO:0007669"/>
    <property type="project" value="TreeGrafter"/>
</dbReference>
<dbReference type="PANTHER" id="PTHR13439:SF0">
    <property type="entry name" value="TOPOISOMERASE I DAMAGE AFFECTED PROTEIN 4"/>
    <property type="match status" value="1"/>
</dbReference>
<comment type="caution">
    <text evidence="8">The sequence shown here is derived from an EMBL/GenBank/DDBJ whole genome shotgun (WGS) entry which is preliminary data.</text>
</comment>
<dbReference type="Pfam" id="PF03798">
    <property type="entry name" value="TRAM_LAG1_CLN8"/>
    <property type="match status" value="2"/>
</dbReference>
<evidence type="ECO:0000313" key="9">
    <source>
        <dbReference type="Proteomes" id="UP000719766"/>
    </source>
</evidence>
<evidence type="ECO:0000313" key="8">
    <source>
        <dbReference type="EMBL" id="KAG1789436.1"/>
    </source>
</evidence>
<gene>
    <name evidence="8" type="ORF">HD556DRAFT_784178</name>
</gene>
<dbReference type="SMART" id="SM00724">
    <property type="entry name" value="TLC"/>
    <property type="match status" value="1"/>
</dbReference>
<sequence>MIQDVRLQIREFAAPVAQKLGIGKISDFADVILLSFVFFTTVHNSLSPAVSSALFPVSYGKAGKRARNNWDIRVASLVHAILIVFLAGRCLNLPSLDQNRAFGWHEDAGFLIAIATGYFIWDTLESIIHFSDIGFVFHGMCLMCFFTNLLPTPASGISCLLIYSLSFTPFVPYYAVRFLFWELSTVFLNIHWFLDKTGKTGSALQFVNGIVLIMTFFCVRCIWGAMMSYDFFMTLDSVYDQILTPYLIIYGGGNVLLQGLNWYWFTKMIAALVKRFQGKPNGHKVINGKTKT</sequence>
<feature type="transmembrane region" description="Helical" evidence="6">
    <location>
        <begin position="246"/>
        <end position="265"/>
    </location>
</feature>
<dbReference type="PROSITE" id="PS50922">
    <property type="entry name" value="TLC"/>
    <property type="match status" value="1"/>
</dbReference>
<dbReference type="OrthoDB" id="10266980at2759"/>
<keyword evidence="4 5" id="KW-0472">Membrane</keyword>
<accession>A0A9P7AH48</accession>
<organism evidence="8 9">
    <name type="scientific">Suillus plorans</name>
    <dbReference type="NCBI Taxonomy" id="116603"/>
    <lineage>
        <taxon>Eukaryota</taxon>
        <taxon>Fungi</taxon>
        <taxon>Dikarya</taxon>
        <taxon>Basidiomycota</taxon>
        <taxon>Agaricomycotina</taxon>
        <taxon>Agaricomycetes</taxon>
        <taxon>Agaricomycetidae</taxon>
        <taxon>Boletales</taxon>
        <taxon>Suillineae</taxon>
        <taxon>Suillaceae</taxon>
        <taxon>Suillus</taxon>
    </lineage>
</organism>
<dbReference type="PANTHER" id="PTHR13439">
    <property type="entry name" value="CT120 PROTEIN"/>
    <property type="match status" value="1"/>
</dbReference>
<feature type="domain" description="TLC" evidence="7">
    <location>
        <begin position="65"/>
        <end position="277"/>
    </location>
</feature>
<dbReference type="EMBL" id="JABBWE010000059">
    <property type="protein sequence ID" value="KAG1789436.1"/>
    <property type="molecule type" value="Genomic_DNA"/>
</dbReference>
<dbReference type="AlphaFoldDB" id="A0A9P7AH48"/>
<keyword evidence="9" id="KW-1185">Reference proteome</keyword>
<dbReference type="GO" id="GO:0016020">
    <property type="term" value="C:membrane"/>
    <property type="evidence" value="ECO:0007669"/>
    <property type="project" value="UniProtKB-SubCell"/>
</dbReference>
<dbReference type="InterPro" id="IPR050846">
    <property type="entry name" value="TLCD"/>
</dbReference>
<feature type="transmembrane region" description="Helical" evidence="6">
    <location>
        <begin position="108"/>
        <end position="128"/>
    </location>
</feature>
<keyword evidence="3 6" id="KW-1133">Transmembrane helix</keyword>